<protein>
    <submittedName>
        <fullName evidence="1">Uncharacterized protein</fullName>
    </submittedName>
</protein>
<accession>A0A0E9WXF2</accession>
<dbReference type="AlphaFoldDB" id="A0A0E9WXF2"/>
<dbReference type="EMBL" id="GBXM01013390">
    <property type="protein sequence ID" value="JAH95187.1"/>
    <property type="molecule type" value="Transcribed_RNA"/>
</dbReference>
<proteinExistence type="predicted"/>
<sequence>MLICHSKKLSLKSVKFASSGFVTLHELLYILLIARLSWCTLSNLQDISDHFGRENGVGLMVRSRC</sequence>
<organism evidence="1">
    <name type="scientific">Anguilla anguilla</name>
    <name type="common">European freshwater eel</name>
    <name type="synonym">Muraena anguilla</name>
    <dbReference type="NCBI Taxonomy" id="7936"/>
    <lineage>
        <taxon>Eukaryota</taxon>
        <taxon>Metazoa</taxon>
        <taxon>Chordata</taxon>
        <taxon>Craniata</taxon>
        <taxon>Vertebrata</taxon>
        <taxon>Euteleostomi</taxon>
        <taxon>Actinopterygii</taxon>
        <taxon>Neopterygii</taxon>
        <taxon>Teleostei</taxon>
        <taxon>Anguilliformes</taxon>
        <taxon>Anguillidae</taxon>
        <taxon>Anguilla</taxon>
    </lineage>
</organism>
<evidence type="ECO:0000313" key="1">
    <source>
        <dbReference type="EMBL" id="JAH95187.1"/>
    </source>
</evidence>
<reference evidence="1" key="1">
    <citation type="submission" date="2014-11" db="EMBL/GenBank/DDBJ databases">
        <authorList>
            <person name="Amaro Gonzalez C."/>
        </authorList>
    </citation>
    <scope>NUCLEOTIDE SEQUENCE</scope>
</reference>
<name>A0A0E9WXF2_ANGAN</name>
<reference evidence="1" key="2">
    <citation type="journal article" date="2015" name="Fish Shellfish Immunol.">
        <title>Early steps in the European eel (Anguilla anguilla)-Vibrio vulnificus interaction in the gills: Role of the RtxA13 toxin.</title>
        <authorList>
            <person name="Callol A."/>
            <person name="Pajuelo D."/>
            <person name="Ebbesson L."/>
            <person name="Teles M."/>
            <person name="MacKenzie S."/>
            <person name="Amaro C."/>
        </authorList>
    </citation>
    <scope>NUCLEOTIDE SEQUENCE</scope>
</reference>